<dbReference type="EMBL" id="JAHFXS010004567">
    <property type="protein sequence ID" value="KAG9953466.1"/>
    <property type="molecule type" value="Genomic_DNA"/>
</dbReference>
<dbReference type="InterPro" id="IPR036047">
    <property type="entry name" value="F-box-like_dom_sf"/>
</dbReference>
<reference evidence="2" key="1">
    <citation type="journal article" date="2021" name="J Fungi (Basel)">
        <title>Virulence traits and population genomics of the black yeast Aureobasidium melanogenum.</title>
        <authorList>
            <person name="Cernosa A."/>
            <person name="Sun X."/>
            <person name="Gostincar C."/>
            <person name="Fang C."/>
            <person name="Gunde-Cimerman N."/>
            <person name="Song Z."/>
        </authorList>
    </citation>
    <scope>NUCLEOTIDE SEQUENCE</scope>
    <source>
        <strain evidence="2">EXF-9298</strain>
    </source>
</reference>
<dbReference type="SUPFAM" id="SSF81383">
    <property type="entry name" value="F-box domain"/>
    <property type="match status" value="1"/>
</dbReference>
<dbReference type="Pfam" id="PF12937">
    <property type="entry name" value="F-box-like"/>
    <property type="match status" value="1"/>
</dbReference>
<evidence type="ECO:0000313" key="2">
    <source>
        <dbReference type="EMBL" id="KAG9953466.1"/>
    </source>
</evidence>
<evidence type="ECO:0000313" key="3">
    <source>
        <dbReference type="Proteomes" id="UP000729357"/>
    </source>
</evidence>
<gene>
    <name evidence="2" type="ORF">KCU98_g17871</name>
</gene>
<dbReference type="InterPro" id="IPR001810">
    <property type="entry name" value="F-box_dom"/>
</dbReference>
<dbReference type="CDD" id="cd09917">
    <property type="entry name" value="F-box_SF"/>
    <property type="match status" value="1"/>
</dbReference>
<dbReference type="AlphaFoldDB" id="A0A9P8F6E6"/>
<proteinExistence type="predicted"/>
<evidence type="ECO:0000259" key="1">
    <source>
        <dbReference type="PROSITE" id="PS50181"/>
    </source>
</evidence>
<organism evidence="2 3">
    <name type="scientific">Aureobasidium melanogenum</name>
    <name type="common">Aureobasidium pullulans var. melanogenum</name>
    <dbReference type="NCBI Taxonomy" id="46634"/>
    <lineage>
        <taxon>Eukaryota</taxon>
        <taxon>Fungi</taxon>
        <taxon>Dikarya</taxon>
        <taxon>Ascomycota</taxon>
        <taxon>Pezizomycotina</taxon>
        <taxon>Dothideomycetes</taxon>
        <taxon>Dothideomycetidae</taxon>
        <taxon>Dothideales</taxon>
        <taxon>Saccotheciaceae</taxon>
        <taxon>Aureobasidium</taxon>
    </lineage>
</organism>
<feature type="domain" description="F-box" evidence="1">
    <location>
        <begin position="1"/>
        <end position="47"/>
    </location>
</feature>
<dbReference type="PROSITE" id="PS50181">
    <property type="entry name" value="FBOX"/>
    <property type="match status" value="1"/>
</dbReference>
<feature type="non-terminal residue" evidence="2">
    <location>
        <position position="436"/>
    </location>
</feature>
<comment type="caution">
    <text evidence="2">The sequence shown here is derived from an EMBL/GenBank/DDBJ whole genome shotgun (WGS) entry which is preliminary data.</text>
</comment>
<sequence length="436" mass="49593">MDVLPTELKQRICSFLSPKELKPLRLTCKVFATAAERYFINRFILFIHPQSLANLRKIAEHEVLSKYLTTVVYDTTVTCGGVRLQSSQPCWDDYRPKTLTLNADESYAATSTRVMHEADENYQAACAEATKASKPTALTSKEHGLYYKYPKTKFRFLEVIKLTFEKCPRLKHFVLSASHPVEVNKARAQAFNITHSSEIIDECISHKPYMIFYATQKLESLTLVEVALHSQISLENAQLMSNLKHLHMKTSNPHILLQLHHVFARARQLQTLSLFTDDNITEIVKVIRVSNLRACLLVCEYVEGTALINLLQHHAASLQRLGLAWASTDIDWGPVFGSIAGQLPALKRVQLEALHKDFDHSVITPESAHELEHYISFGGSFPEIQYHTHEISESEEDFTSEEFHFFQDPPQDELPPGIWPDYEDIVATQGLSEASR</sequence>
<dbReference type="Gene3D" id="3.80.10.10">
    <property type="entry name" value="Ribonuclease Inhibitor"/>
    <property type="match status" value="1"/>
</dbReference>
<dbReference type="Proteomes" id="UP000729357">
    <property type="component" value="Unassembled WGS sequence"/>
</dbReference>
<reference evidence="2" key="2">
    <citation type="submission" date="2021-08" db="EMBL/GenBank/DDBJ databases">
        <authorList>
            <person name="Gostincar C."/>
            <person name="Sun X."/>
            <person name="Song Z."/>
            <person name="Gunde-Cimerman N."/>
        </authorList>
    </citation>
    <scope>NUCLEOTIDE SEQUENCE</scope>
    <source>
        <strain evidence="2">EXF-9298</strain>
    </source>
</reference>
<accession>A0A9P8F6E6</accession>
<name>A0A9P8F6E6_AURME</name>
<dbReference type="InterPro" id="IPR032675">
    <property type="entry name" value="LRR_dom_sf"/>
</dbReference>
<keyword evidence="3" id="KW-1185">Reference proteome</keyword>
<dbReference type="SUPFAM" id="SSF52047">
    <property type="entry name" value="RNI-like"/>
    <property type="match status" value="1"/>
</dbReference>
<protein>
    <recommendedName>
        <fullName evidence="1">F-box domain-containing protein</fullName>
    </recommendedName>
</protein>